<keyword evidence="2 10" id="KW-0813">Transport</keyword>
<keyword evidence="13" id="KW-0675">Receptor</keyword>
<evidence type="ECO:0000256" key="6">
    <source>
        <dbReference type="ARBA" id="ARBA00023004"/>
    </source>
</evidence>
<dbReference type="PROSITE" id="PS52016">
    <property type="entry name" value="TONB_DEPENDENT_REC_3"/>
    <property type="match status" value="1"/>
</dbReference>
<comment type="caution">
    <text evidence="13">The sequence shown here is derived from an EMBL/GenBank/DDBJ whole genome shotgun (WGS) entry which is preliminary data.</text>
</comment>
<dbReference type="InterPro" id="IPR023996">
    <property type="entry name" value="TonB-dep_OMP_SusC/RagA"/>
</dbReference>
<dbReference type="Pfam" id="PF07660">
    <property type="entry name" value="STN"/>
    <property type="match status" value="1"/>
</dbReference>
<dbReference type="Gene3D" id="2.40.170.20">
    <property type="entry name" value="TonB-dependent receptor, beta-barrel domain"/>
    <property type="match status" value="1"/>
</dbReference>
<dbReference type="EMBL" id="QAAD01000004">
    <property type="protein sequence ID" value="PTN09584.1"/>
    <property type="molecule type" value="Genomic_DNA"/>
</dbReference>
<evidence type="ECO:0000256" key="1">
    <source>
        <dbReference type="ARBA" id="ARBA00004571"/>
    </source>
</evidence>
<dbReference type="InterPro" id="IPR023997">
    <property type="entry name" value="TonB-dep_OMP_SusC/RagA_CS"/>
</dbReference>
<dbReference type="InterPro" id="IPR011662">
    <property type="entry name" value="Secretin/TonB_short_N"/>
</dbReference>
<accession>A0A2T5C469</accession>
<keyword evidence="14" id="KW-1185">Reference proteome</keyword>
<dbReference type="InterPro" id="IPR037066">
    <property type="entry name" value="Plug_dom_sf"/>
</dbReference>
<evidence type="ECO:0000256" key="8">
    <source>
        <dbReference type="ARBA" id="ARBA00023136"/>
    </source>
</evidence>
<keyword evidence="4" id="KW-0406">Ion transport</keyword>
<evidence type="ECO:0000256" key="5">
    <source>
        <dbReference type="ARBA" id="ARBA00022692"/>
    </source>
</evidence>
<protein>
    <submittedName>
        <fullName evidence="13">Iron complex outermembrane receptor protein</fullName>
    </submittedName>
</protein>
<feature type="domain" description="Secretin/TonB short N-terminal" evidence="12">
    <location>
        <begin position="70"/>
        <end position="121"/>
    </location>
</feature>
<dbReference type="SMART" id="SM00965">
    <property type="entry name" value="STN"/>
    <property type="match status" value="1"/>
</dbReference>
<evidence type="ECO:0000256" key="9">
    <source>
        <dbReference type="ARBA" id="ARBA00023237"/>
    </source>
</evidence>
<keyword evidence="4" id="KW-0410">Iron transport</keyword>
<evidence type="ECO:0000256" key="3">
    <source>
        <dbReference type="ARBA" id="ARBA00022452"/>
    </source>
</evidence>
<keyword evidence="3 10" id="KW-1134">Transmembrane beta strand</keyword>
<dbReference type="GO" id="GO:0009279">
    <property type="term" value="C:cell outer membrane"/>
    <property type="evidence" value="ECO:0007669"/>
    <property type="project" value="UniProtKB-SubCell"/>
</dbReference>
<dbReference type="OrthoDB" id="9768177at2"/>
<evidence type="ECO:0000256" key="10">
    <source>
        <dbReference type="PROSITE-ProRule" id="PRU01360"/>
    </source>
</evidence>
<dbReference type="Pfam" id="PF00593">
    <property type="entry name" value="TonB_dep_Rec_b-barrel"/>
    <property type="match status" value="1"/>
</dbReference>
<dbReference type="Proteomes" id="UP000243525">
    <property type="component" value="Unassembled WGS sequence"/>
</dbReference>
<comment type="subcellular location">
    <subcellularLocation>
        <location evidence="1 10">Cell outer membrane</location>
        <topology evidence="1 10">Multi-pass membrane protein</topology>
    </subcellularLocation>
</comment>
<dbReference type="FunFam" id="2.170.130.10:FF:000008">
    <property type="entry name" value="SusC/RagA family TonB-linked outer membrane protein"/>
    <property type="match status" value="1"/>
</dbReference>
<dbReference type="InterPro" id="IPR039426">
    <property type="entry name" value="TonB-dep_rcpt-like"/>
</dbReference>
<evidence type="ECO:0000256" key="11">
    <source>
        <dbReference type="RuleBase" id="RU003357"/>
    </source>
</evidence>
<reference evidence="13 14" key="1">
    <citation type="submission" date="2018-04" db="EMBL/GenBank/DDBJ databases">
        <title>Genomic Encyclopedia of Archaeal and Bacterial Type Strains, Phase II (KMG-II): from individual species to whole genera.</title>
        <authorList>
            <person name="Goeker M."/>
        </authorList>
    </citation>
    <scope>NUCLEOTIDE SEQUENCE [LARGE SCALE GENOMIC DNA]</scope>
    <source>
        <strain evidence="13 14">DSM 28823</strain>
    </source>
</reference>
<proteinExistence type="inferred from homology"/>
<keyword evidence="8 10" id="KW-0472">Membrane</keyword>
<keyword evidence="9 10" id="KW-0998">Cell outer membrane</keyword>
<comment type="similarity">
    <text evidence="10 11">Belongs to the TonB-dependent receptor family.</text>
</comment>
<dbReference type="AlphaFoldDB" id="A0A2T5C469"/>
<dbReference type="Gene3D" id="3.55.50.30">
    <property type="match status" value="1"/>
</dbReference>
<dbReference type="GO" id="GO:0006826">
    <property type="term" value="P:iron ion transport"/>
    <property type="evidence" value="ECO:0007669"/>
    <property type="project" value="UniProtKB-KW"/>
</dbReference>
<dbReference type="InterPro" id="IPR036942">
    <property type="entry name" value="Beta-barrel_TonB_sf"/>
</dbReference>
<dbReference type="NCBIfam" id="TIGR04056">
    <property type="entry name" value="OMP_RagA_SusC"/>
    <property type="match status" value="1"/>
</dbReference>
<organism evidence="13 14">
    <name type="scientific">Mangrovibacterium marinum</name>
    <dbReference type="NCBI Taxonomy" id="1639118"/>
    <lineage>
        <taxon>Bacteria</taxon>
        <taxon>Pseudomonadati</taxon>
        <taxon>Bacteroidota</taxon>
        <taxon>Bacteroidia</taxon>
        <taxon>Marinilabiliales</taxon>
        <taxon>Prolixibacteraceae</taxon>
        <taxon>Mangrovibacterium</taxon>
    </lineage>
</organism>
<keyword evidence="5 10" id="KW-0812">Transmembrane</keyword>
<dbReference type="SUPFAM" id="SSF56935">
    <property type="entry name" value="Porins"/>
    <property type="match status" value="1"/>
</dbReference>
<evidence type="ECO:0000259" key="12">
    <source>
        <dbReference type="SMART" id="SM00965"/>
    </source>
</evidence>
<dbReference type="InterPro" id="IPR012910">
    <property type="entry name" value="Plug_dom"/>
</dbReference>
<dbReference type="NCBIfam" id="TIGR04057">
    <property type="entry name" value="SusC_RagA_signa"/>
    <property type="match status" value="1"/>
</dbReference>
<sequence length="1108" mass="120762">MKKNRNGRDYALWVDLPKIFRIMKLFSLFMLACMLHVSAATKAQNTKLNIAGKNLTIEQVMSRIEDQSEYSFFYNAKEVDLSKFVNIDFKDQAIDEVLEELLAGTGLTYTINNKLVIIHQEEDTKQAKMSQQGEVTVTGTVSDDTGFELPGVTVLEKGTTNGTITDGTGKYTLKVKSDAVLQFSFIGMKSQEVAVAGQTVINVKLAEETIGLEEVVAIGYGVQKKSDLTGASSRLTTEEMNKATASSPVEMMQGRVSGVNITQNSGEPGTGMSVRIRGSNSIRSGQEPLYVIDGVPLDNTNLTPEGGGTAGYGGGSNKNPLSFINPDDIETIDILKDASSTAIYGSRGANGVVLITTKKGKAGKGTISYDGYVGISQIREKLDLLSASDFRSYTKPDGSKLLDLGASNDWQDEIYQSAISQSHNISMGGGSEKFTYQAAIGYLDQEGIVKSTDMSKINGSVKVTHKAFDDKVKINAGLIASHIEDTRAPITEAAGSGFEGDLILSALKLNPTFPIKNEDGTYYQHSVSTRNPVAMLNLVDDVTQTDRILANLSVDVQLAKNLNYKLNLGVDRTVAERRVNQFAGLSYLPNKGEADINSISASNRLMENYITYLKDIGDDHSFNFLLGHAYQSFKGTTSAMNVDGFEVADIKYTDNLGYGNSSAAEVKSSAYERELQSFFGRINYSYKDKYLLTFTGRADGSSKFGKNNKYGFFPSAAFAWRVMQEDFMQNTGALSNLKLRLGWGLTGNQEIPDKISKLSVGTEANANWFVDGSFLPGITFTRTPNPDIKWETTTQTNIGLDFGFFENRLSGTIDYFNKKTKDVLLEIPAKAPAPTATQWLNVPDLEIVNDGIELGLNGVVMSKKDFTWDMGVNLAYIKNEVKNLPVKLIQTGAAAGPGLTDVRVQIITSGQPVGTFYGRVFQGFDANGFSVYKQVANSDGTTSDAFEYLGSALPDLTYSLSSKWQYKNFDVSMFWNGSQGNKVYNNTANAIFTKASLNGGGNVTRDVLTSKESPSNSNPFSSRFVEDGSFLRLANVTIGYTFNTKSIEWLGKARVYVTGNNLLLITDYSGYDPEINSDANVSGVPSLGIDFTSYPKPTTFTFGVNLQF</sequence>
<evidence type="ECO:0000256" key="4">
    <source>
        <dbReference type="ARBA" id="ARBA00022496"/>
    </source>
</evidence>
<evidence type="ECO:0000313" key="14">
    <source>
        <dbReference type="Proteomes" id="UP000243525"/>
    </source>
</evidence>
<dbReference type="Pfam" id="PF13715">
    <property type="entry name" value="CarbopepD_reg_2"/>
    <property type="match status" value="1"/>
</dbReference>
<keyword evidence="6" id="KW-0408">Iron</keyword>
<evidence type="ECO:0000313" key="13">
    <source>
        <dbReference type="EMBL" id="PTN09584.1"/>
    </source>
</evidence>
<evidence type="ECO:0000256" key="2">
    <source>
        <dbReference type="ARBA" id="ARBA00022448"/>
    </source>
</evidence>
<gene>
    <name evidence="13" type="ORF">C8N47_104129</name>
</gene>
<dbReference type="SUPFAM" id="SSF49464">
    <property type="entry name" value="Carboxypeptidase regulatory domain-like"/>
    <property type="match status" value="1"/>
</dbReference>
<dbReference type="InterPro" id="IPR000531">
    <property type="entry name" value="Beta-barrel_TonB"/>
</dbReference>
<name>A0A2T5C469_9BACT</name>
<keyword evidence="7 11" id="KW-0798">TonB box</keyword>
<dbReference type="Pfam" id="PF07715">
    <property type="entry name" value="Plug"/>
    <property type="match status" value="1"/>
</dbReference>
<dbReference type="Gene3D" id="2.170.130.10">
    <property type="entry name" value="TonB-dependent receptor, plug domain"/>
    <property type="match status" value="1"/>
</dbReference>
<evidence type="ECO:0000256" key="7">
    <source>
        <dbReference type="ARBA" id="ARBA00023077"/>
    </source>
</evidence>
<dbReference type="InterPro" id="IPR008969">
    <property type="entry name" value="CarboxyPept-like_regulatory"/>
</dbReference>